<evidence type="ECO:0000313" key="3">
    <source>
        <dbReference type="EMBL" id="GFP97267.1"/>
    </source>
</evidence>
<feature type="signal peptide" evidence="2">
    <location>
        <begin position="1"/>
        <end position="24"/>
    </location>
</feature>
<evidence type="ECO:0000313" key="4">
    <source>
        <dbReference type="Proteomes" id="UP000653305"/>
    </source>
</evidence>
<dbReference type="EMBL" id="BMAC01000479">
    <property type="protein sequence ID" value="GFP97267.1"/>
    <property type="molecule type" value="Genomic_DNA"/>
</dbReference>
<feature type="chain" id="PRO_5032280617" evidence="2">
    <location>
        <begin position="25"/>
        <end position="190"/>
    </location>
</feature>
<organism evidence="3 4">
    <name type="scientific">Phtheirospermum japonicum</name>
    <dbReference type="NCBI Taxonomy" id="374723"/>
    <lineage>
        <taxon>Eukaryota</taxon>
        <taxon>Viridiplantae</taxon>
        <taxon>Streptophyta</taxon>
        <taxon>Embryophyta</taxon>
        <taxon>Tracheophyta</taxon>
        <taxon>Spermatophyta</taxon>
        <taxon>Magnoliopsida</taxon>
        <taxon>eudicotyledons</taxon>
        <taxon>Gunneridae</taxon>
        <taxon>Pentapetalae</taxon>
        <taxon>asterids</taxon>
        <taxon>lamiids</taxon>
        <taxon>Lamiales</taxon>
        <taxon>Orobanchaceae</taxon>
        <taxon>Orobanchaceae incertae sedis</taxon>
        <taxon>Phtheirospermum</taxon>
    </lineage>
</organism>
<keyword evidence="2" id="KW-0732">Signal</keyword>
<name>A0A830C944_9LAMI</name>
<evidence type="ECO:0000256" key="1">
    <source>
        <dbReference type="SAM" id="MobiDB-lite"/>
    </source>
</evidence>
<feature type="compositionally biased region" description="Polar residues" evidence="1">
    <location>
        <begin position="158"/>
        <end position="174"/>
    </location>
</feature>
<keyword evidence="4" id="KW-1185">Reference proteome</keyword>
<protein>
    <submittedName>
        <fullName evidence="3">Uncharacterized protein</fullName>
    </submittedName>
</protein>
<proteinExistence type="predicted"/>
<accession>A0A830C944</accession>
<gene>
    <name evidence="3" type="ORF">PHJA_001870800</name>
</gene>
<dbReference type="AlphaFoldDB" id="A0A830C944"/>
<dbReference type="Proteomes" id="UP000653305">
    <property type="component" value="Unassembled WGS sequence"/>
</dbReference>
<feature type="region of interest" description="Disordered" evidence="1">
    <location>
        <begin position="146"/>
        <end position="174"/>
    </location>
</feature>
<feature type="compositionally biased region" description="Basic and acidic residues" evidence="1">
    <location>
        <begin position="146"/>
        <end position="157"/>
    </location>
</feature>
<evidence type="ECO:0000256" key="2">
    <source>
        <dbReference type="SAM" id="SignalP"/>
    </source>
</evidence>
<comment type="caution">
    <text evidence="3">The sequence shown here is derived from an EMBL/GenBank/DDBJ whole genome shotgun (WGS) entry which is preliminary data.</text>
</comment>
<sequence>MTTSFLSHFLPFIALFTSFSQLLSFSSNNYGDRVFIRLPSAIVWAPASLTLSFSRSLSSTIDIRRQLAGACIGKFYLGEKPSIPNPDSSNSLTTMYINHAQTFVHVLTPTGPHRKSYAEFVELVTIVTRRMNENLDDHLLEEWEKQEAQENPRDTRRQQSANARSNSLLSRFNGTDHPSLSSSVFELVGL</sequence>
<reference evidence="3" key="1">
    <citation type="submission" date="2020-07" db="EMBL/GenBank/DDBJ databases">
        <title>Ethylene signaling mediates host invasion by parasitic plants.</title>
        <authorList>
            <person name="Yoshida S."/>
        </authorList>
    </citation>
    <scope>NUCLEOTIDE SEQUENCE</scope>
    <source>
        <strain evidence="3">Okayama</strain>
    </source>
</reference>